<dbReference type="EMBL" id="QEEZ01000018">
    <property type="protein sequence ID" value="PWC01113.1"/>
    <property type="molecule type" value="Genomic_DNA"/>
</dbReference>
<dbReference type="OrthoDB" id="9947666at2"/>
<proteinExistence type="predicted"/>
<dbReference type="AlphaFoldDB" id="A0A2U1T550"/>
<sequence length="64" mass="7323">MKTFTTRSVVTLVSVIVMIALLALVFATSFPWWLGLIIALVLLLPMQIYLNKSNPQRNNLRNDY</sequence>
<feature type="transmembrane region" description="Helical" evidence="1">
    <location>
        <begin position="32"/>
        <end position="50"/>
    </location>
</feature>
<evidence type="ECO:0000256" key="1">
    <source>
        <dbReference type="SAM" id="Phobius"/>
    </source>
</evidence>
<organism evidence="2 3">
    <name type="scientific">Corynebacterium yudongzhengii</name>
    <dbReference type="NCBI Taxonomy" id="2080740"/>
    <lineage>
        <taxon>Bacteria</taxon>
        <taxon>Bacillati</taxon>
        <taxon>Actinomycetota</taxon>
        <taxon>Actinomycetes</taxon>
        <taxon>Mycobacteriales</taxon>
        <taxon>Corynebacteriaceae</taxon>
        <taxon>Corynebacterium</taxon>
    </lineage>
</organism>
<reference evidence="3" key="1">
    <citation type="submission" date="2018-04" db="EMBL/GenBank/DDBJ databases">
        <authorList>
            <person name="Liu S."/>
            <person name="Wang Z."/>
            <person name="Li J."/>
        </authorList>
    </citation>
    <scope>NUCLEOTIDE SEQUENCE [LARGE SCALE GENOMIC DNA]</scope>
    <source>
        <strain evidence="3">2189</strain>
    </source>
</reference>
<gene>
    <name evidence="2" type="ORF">DF222_09060</name>
</gene>
<dbReference type="KEGG" id="cyz:C3B44_00185"/>
<feature type="transmembrane region" description="Helical" evidence="1">
    <location>
        <begin position="9"/>
        <end position="26"/>
    </location>
</feature>
<accession>A0A2U1T550</accession>
<protein>
    <submittedName>
        <fullName evidence="2">Uncharacterized protein</fullName>
    </submittedName>
</protein>
<dbReference type="Proteomes" id="UP000244989">
    <property type="component" value="Unassembled WGS sequence"/>
</dbReference>
<evidence type="ECO:0000313" key="2">
    <source>
        <dbReference type="EMBL" id="PWC01113.1"/>
    </source>
</evidence>
<keyword evidence="1" id="KW-0812">Transmembrane</keyword>
<name>A0A2U1T550_9CORY</name>
<comment type="caution">
    <text evidence="2">The sequence shown here is derived from an EMBL/GenBank/DDBJ whole genome shotgun (WGS) entry which is preliminary data.</text>
</comment>
<keyword evidence="3" id="KW-1185">Reference proteome</keyword>
<dbReference type="RefSeq" id="WP_108430587.1">
    <property type="nucleotide sequence ID" value="NZ_CP026947.1"/>
</dbReference>
<keyword evidence="1" id="KW-1133">Transmembrane helix</keyword>
<evidence type="ECO:0000313" key="3">
    <source>
        <dbReference type="Proteomes" id="UP000244989"/>
    </source>
</evidence>
<keyword evidence="1" id="KW-0472">Membrane</keyword>